<evidence type="ECO:0000256" key="2">
    <source>
        <dbReference type="ARBA" id="ARBA00023136"/>
    </source>
</evidence>
<accession>A0A8J6NN18</accession>
<dbReference type="InterPro" id="IPR050491">
    <property type="entry name" value="AmpC-like"/>
</dbReference>
<dbReference type="SUPFAM" id="SSF56601">
    <property type="entry name" value="beta-lactamase/transpeptidase-like"/>
    <property type="match status" value="1"/>
</dbReference>
<evidence type="ECO:0000313" key="5">
    <source>
        <dbReference type="Proteomes" id="UP000614469"/>
    </source>
</evidence>
<dbReference type="AlphaFoldDB" id="A0A8J6NN18"/>
<organism evidence="4 5">
    <name type="scientific">Candidatus Desulfolinea nitratireducens</name>
    <dbReference type="NCBI Taxonomy" id="2841698"/>
    <lineage>
        <taxon>Bacteria</taxon>
        <taxon>Bacillati</taxon>
        <taxon>Chloroflexota</taxon>
        <taxon>Anaerolineae</taxon>
        <taxon>Anaerolineales</taxon>
        <taxon>Anaerolineales incertae sedis</taxon>
        <taxon>Candidatus Desulfolinea</taxon>
    </lineage>
</organism>
<protein>
    <submittedName>
        <fullName evidence="4">Beta-lactamase family protein</fullName>
    </submittedName>
</protein>
<keyword evidence="2" id="KW-0472">Membrane</keyword>
<dbReference type="PANTHER" id="PTHR46825">
    <property type="entry name" value="D-ALANYL-D-ALANINE-CARBOXYPEPTIDASE/ENDOPEPTIDASE AMPH"/>
    <property type="match status" value="1"/>
</dbReference>
<reference evidence="4 5" key="1">
    <citation type="submission" date="2020-08" db="EMBL/GenBank/DDBJ databases">
        <title>Bridging the membrane lipid divide: bacteria of the FCB group superphylum have the potential to synthesize archaeal ether lipids.</title>
        <authorList>
            <person name="Villanueva L."/>
            <person name="Von Meijenfeldt F.A.B."/>
            <person name="Westbye A.B."/>
            <person name="Yadav S."/>
            <person name="Hopmans E.C."/>
            <person name="Dutilh B.E."/>
            <person name="Sinninghe Damste J.S."/>
        </authorList>
    </citation>
    <scope>NUCLEOTIDE SEQUENCE [LARGE SCALE GENOMIC DNA]</scope>
    <source>
        <strain evidence="4">NIOZ-UU36</strain>
    </source>
</reference>
<feature type="domain" description="Beta-lactamase-related" evidence="3">
    <location>
        <begin position="9"/>
        <end position="338"/>
    </location>
</feature>
<sequence length="358" mass="39971">MTFKKNITDLLTAKSDAGDFSGVVLIQRGDEKLLHVAHGYANLAWKILNHLDTRFRIASVSKMFTAVAVLQLIEAGKLTLETKLVSLLGLEKTKIPPEATVQHMLTMTSGMADWFDESGNWEEDWAALCREHPLYLFRQNEDYLPLFTDVNPVSSPGEKHQYNGAGFILLGLAIQKLTGLSYFDAIRSNIFEKAGMGDADFIALEEIAERVAEGYVPASNADEGSARWQRNIYSTTPAAAADGGATCSADDLVRFSQALRAGELLSPAMTTEMLKPHVIQNEDRFRGYDWKYGYGNNFILDDDEQIVRWGHTGEEDGVSCRLYYYPQGDLDVIILGNQSWCAGKLGWEIHDLILEKFK</sequence>
<name>A0A8J6NN18_9CHLR</name>
<evidence type="ECO:0000256" key="1">
    <source>
        <dbReference type="ARBA" id="ARBA00004370"/>
    </source>
</evidence>
<comment type="subcellular location">
    <subcellularLocation>
        <location evidence="1">Membrane</location>
    </subcellularLocation>
</comment>
<comment type="caution">
    <text evidence="4">The sequence shown here is derived from an EMBL/GenBank/DDBJ whole genome shotgun (WGS) entry which is preliminary data.</text>
</comment>
<evidence type="ECO:0000313" key="4">
    <source>
        <dbReference type="EMBL" id="MBC8335866.1"/>
    </source>
</evidence>
<dbReference type="InterPro" id="IPR001466">
    <property type="entry name" value="Beta-lactam-related"/>
</dbReference>
<dbReference type="EMBL" id="JACNJN010000126">
    <property type="protein sequence ID" value="MBC8335866.1"/>
    <property type="molecule type" value="Genomic_DNA"/>
</dbReference>
<dbReference type="PANTHER" id="PTHR46825:SF11">
    <property type="entry name" value="PENICILLIN-BINDING PROTEIN 4"/>
    <property type="match status" value="1"/>
</dbReference>
<dbReference type="Pfam" id="PF00144">
    <property type="entry name" value="Beta-lactamase"/>
    <property type="match status" value="1"/>
</dbReference>
<dbReference type="GO" id="GO:0016020">
    <property type="term" value="C:membrane"/>
    <property type="evidence" value="ECO:0007669"/>
    <property type="project" value="UniProtKB-SubCell"/>
</dbReference>
<evidence type="ECO:0000259" key="3">
    <source>
        <dbReference type="Pfam" id="PF00144"/>
    </source>
</evidence>
<gene>
    <name evidence="4" type="ORF">H8E29_11405</name>
</gene>
<dbReference type="InterPro" id="IPR012338">
    <property type="entry name" value="Beta-lactam/transpept-like"/>
</dbReference>
<dbReference type="Proteomes" id="UP000614469">
    <property type="component" value="Unassembled WGS sequence"/>
</dbReference>
<dbReference type="Gene3D" id="3.40.710.10">
    <property type="entry name" value="DD-peptidase/beta-lactamase superfamily"/>
    <property type="match status" value="1"/>
</dbReference>
<proteinExistence type="predicted"/>